<name>A0A2L0XBA1_9BURK</name>
<dbReference type="OrthoDB" id="228033at2"/>
<feature type="domain" description="DUF4178" evidence="1">
    <location>
        <begin position="69"/>
        <end position="205"/>
    </location>
</feature>
<proteinExistence type="predicted"/>
<protein>
    <submittedName>
        <fullName evidence="2">DUF4178 domain-containing protein</fullName>
    </submittedName>
</protein>
<organism evidence="2 3">
    <name type="scientific">Cupriavidus metallidurans</name>
    <dbReference type="NCBI Taxonomy" id="119219"/>
    <lineage>
        <taxon>Bacteria</taxon>
        <taxon>Pseudomonadati</taxon>
        <taxon>Pseudomonadota</taxon>
        <taxon>Betaproteobacteria</taxon>
        <taxon>Burkholderiales</taxon>
        <taxon>Burkholderiaceae</taxon>
        <taxon>Cupriavidus</taxon>
    </lineage>
</organism>
<gene>
    <name evidence="2" type="ORF">DDF84_017415</name>
</gene>
<sequence length="514" mass="56137">MQTVNCPGCGAEVRFRSSAAVMAVCEYCHSTLLREADQVRDIGKMSAVLEDYSPLQIGTSGIWPNDGKGQGFTLVGRLQLRYDAGLWSEWYVLFDDGTDGWLGDASGQYMFTRRVPDEDAAKASVGKLPKFEGLKPGEPLFFNKYRYEAGDVRTARCTGGQGELPFQVGAGWTAQVADFRNAGNFLTLDYADGYPPAVYTGQMVELDQLKCQLLRSADEIDRTADRYRGKAIPLACPNCGSPIAYRAGVANFIICPSCHSEVDCTTSTAIVLEKHAEIEALQTSLTPGEVGTIDGKPYTVLGLLQCTDDDEDETSTWMEYLLFNDTAGFLWLVEQDAGWDRVRVLDVWPGTMASSSVAVLAGNEYRKGFEYVSRVLYAAGTFNWRVQAGDTTRLTEFGPPARRLTRETSDTEIVWTQSTTVSRTQVAQWFKGNKALAAAAKALPERKRPAAPATGDLAYCRKVAWGIAIAMWLLNLPISFFGGAGMAGLLLGTVLLWLPIWTVQAFSGHIGGGD</sequence>
<evidence type="ECO:0000313" key="2">
    <source>
        <dbReference type="EMBL" id="QBP11398.1"/>
    </source>
</evidence>
<dbReference type="RefSeq" id="WP_017513168.1">
    <property type="nucleotide sequence ID" value="NZ_CP026544.1"/>
</dbReference>
<evidence type="ECO:0000313" key="3">
    <source>
        <dbReference type="Proteomes" id="UP000253772"/>
    </source>
</evidence>
<dbReference type="AlphaFoldDB" id="A0A2L0XBA1"/>
<dbReference type="Pfam" id="PF13785">
    <property type="entry name" value="DUF4178"/>
    <property type="match status" value="2"/>
</dbReference>
<dbReference type="Proteomes" id="UP000253772">
    <property type="component" value="Chromosome c1"/>
</dbReference>
<dbReference type="EMBL" id="CP037900">
    <property type="protein sequence ID" value="QBP11398.1"/>
    <property type="molecule type" value="Genomic_DNA"/>
</dbReference>
<accession>A0A2L0XBA1</accession>
<reference evidence="2 3" key="1">
    <citation type="submission" date="2019-03" db="EMBL/GenBank/DDBJ databases">
        <title>Comparative insights into the high quality Complete genome sequence of highly metal resistant Cupriavidus metallidurans strain BS1 isolated from a gold-copper mine.</title>
        <authorList>
            <person name="Mazhar H.S."/>
            <person name="Rensing C."/>
        </authorList>
    </citation>
    <scope>NUCLEOTIDE SEQUENCE [LARGE SCALE GENOMIC DNA]</scope>
    <source>
        <strain evidence="2 3">BS1</strain>
    </source>
</reference>
<feature type="domain" description="DUF4178" evidence="1">
    <location>
        <begin position="287"/>
        <end position="422"/>
    </location>
</feature>
<evidence type="ECO:0000259" key="1">
    <source>
        <dbReference type="Pfam" id="PF13785"/>
    </source>
</evidence>
<dbReference type="InterPro" id="IPR025235">
    <property type="entry name" value="DUF4178"/>
</dbReference>